<comment type="similarity">
    <text evidence="1">Belongs to the argonaute family. Ago subfamily.</text>
</comment>
<dbReference type="Proteomes" id="UP000008141">
    <property type="component" value="Unassembled WGS sequence"/>
</dbReference>
<dbReference type="SUPFAM" id="SSF101690">
    <property type="entry name" value="PAZ domain"/>
    <property type="match status" value="1"/>
</dbReference>
<dbReference type="Pfam" id="PF08699">
    <property type="entry name" value="ArgoL1"/>
    <property type="match status" value="1"/>
</dbReference>
<dbReference type="SMART" id="SM00949">
    <property type="entry name" value="PAZ"/>
    <property type="match status" value="1"/>
</dbReference>
<dbReference type="Gene3D" id="2.170.260.10">
    <property type="entry name" value="paz domain"/>
    <property type="match status" value="1"/>
</dbReference>
<dbReference type="InterPro" id="IPR003165">
    <property type="entry name" value="Piwi"/>
</dbReference>
<dbReference type="KEGG" id="cvr:CHLNCDRAFT_134979"/>
<dbReference type="InterPro" id="IPR036397">
    <property type="entry name" value="RNaseH_sf"/>
</dbReference>
<gene>
    <name evidence="4" type="ORF">CHLNCDRAFT_134979</name>
</gene>
<dbReference type="PANTHER" id="PTHR22891">
    <property type="entry name" value="EUKARYOTIC TRANSLATION INITIATION FACTOR 2C"/>
    <property type="match status" value="1"/>
</dbReference>
<protein>
    <recommendedName>
        <fullName evidence="6">Piwi domain-containing protein</fullName>
    </recommendedName>
</protein>
<evidence type="ECO:0000256" key="1">
    <source>
        <dbReference type="ARBA" id="ARBA00008201"/>
    </source>
</evidence>
<evidence type="ECO:0000313" key="4">
    <source>
        <dbReference type="EMBL" id="EFN55085.1"/>
    </source>
</evidence>
<evidence type="ECO:0000259" key="3">
    <source>
        <dbReference type="PROSITE" id="PS50822"/>
    </source>
</evidence>
<dbReference type="AlphaFoldDB" id="E1ZH97"/>
<feature type="domain" description="PAZ" evidence="2">
    <location>
        <begin position="128"/>
        <end position="231"/>
    </location>
</feature>
<reference evidence="4 5" key="1">
    <citation type="journal article" date="2010" name="Plant Cell">
        <title>The Chlorella variabilis NC64A genome reveals adaptation to photosymbiosis, coevolution with viruses, and cryptic sex.</title>
        <authorList>
            <person name="Blanc G."/>
            <person name="Duncan G."/>
            <person name="Agarkova I."/>
            <person name="Borodovsky M."/>
            <person name="Gurnon J."/>
            <person name="Kuo A."/>
            <person name="Lindquist E."/>
            <person name="Lucas S."/>
            <person name="Pangilinan J."/>
            <person name="Polle J."/>
            <person name="Salamov A."/>
            <person name="Terry A."/>
            <person name="Yamada T."/>
            <person name="Dunigan D.D."/>
            <person name="Grigoriev I.V."/>
            <person name="Claverie J.M."/>
            <person name="Van Etten J.L."/>
        </authorList>
    </citation>
    <scope>NUCLEOTIDE SEQUENCE [LARGE SCALE GENOMIC DNA]</scope>
    <source>
        <strain evidence="4 5">NC64A</strain>
    </source>
</reference>
<dbReference type="InterPro" id="IPR036085">
    <property type="entry name" value="PAZ_dom_sf"/>
</dbReference>
<dbReference type="InterPro" id="IPR012337">
    <property type="entry name" value="RNaseH-like_sf"/>
</dbReference>
<dbReference type="GeneID" id="17354201"/>
<dbReference type="InterPro" id="IPR014811">
    <property type="entry name" value="ArgoL1"/>
</dbReference>
<dbReference type="CDD" id="cd02846">
    <property type="entry name" value="PAZ_argonaute_like"/>
    <property type="match status" value="1"/>
</dbReference>
<dbReference type="OMA" id="HEHANNV"/>
<dbReference type="Pfam" id="PF02170">
    <property type="entry name" value="PAZ"/>
    <property type="match status" value="1"/>
</dbReference>
<proteinExistence type="inferred from homology"/>
<dbReference type="InParanoid" id="E1ZH97"/>
<evidence type="ECO:0008006" key="6">
    <source>
        <dbReference type="Google" id="ProtNLM"/>
    </source>
</evidence>
<dbReference type="SMART" id="SM01163">
    <property type="entry name" value="DUF1785"/>
    <property type="match status" value="1"/>
</dbReference>
<dbReference type="FunCoup" id="E1ZH97">
    <property type="interactions" value="1814"/>
</dbReference>
<dbReference type="PROSITE" id="PS50821">
    <property type="entry name" value="PAZ"/>
    <property type="match status" value="1"/>
</dbReference>
<dbReference type="eggNOG" id="KOG1041">
    <property type="taxonomic scope" value="Eukaryota"/>
</dbReference>
<keyword evidence="5" id="KW-1185">Reference proteome</keyword>
<feature type="domain" description="Piwi" evidence="3">
    <location>
        <begin position="422"/>
        <end position="572"/>
    </location>
</feature>
<evidence type="ECO:0000259" key="2">
    <source>
        <dbReference type="PROSITE" id="PS50821"/>
    </source>
</evidence>
<dbReference type="InterPro" id="IPR003100">
    <property type="entry name" value="PAZ_dom"/>
</dbReference>
<organism evidence="5">
    <name type="scientific">Chlorella variabilis</name>
    <name type="common">Green alga</name>
    <dbReference type="NCBI Taxonomy" id="554065"/>
    <lineage>
        <taxon>Eukaryota</taxon>
        <taxon>Viridiplantae</taxon>
        <taxon>Chlorophyta</taxon>
        <taxon>core chlorophytes</taxon>
        <taxon>Trebouxiophyceae</taxon>
        <taxon>Chlorellales</taxon>
        <taxon>Chlorellaceae</taxon>
        <taxon>Chlorella clade</taxon>
        <taxon>Chlorella</taxon>
    </lineage>
</organism>
<dbReference type="Pfam" id="PF02171">
    <property type="entry name" value="Piwi"/>
    <property type="match status" value="1"/>
</dbReference>
<dbReference type="PROSITE" id="PS50822">
    <property type="entry name" value="PIWI"/>
    <property type="match status" value="1"/>
</dbReference>
<dbReference type="GO" id="GO:0003723">
    <property type="term" value="F:RNA binding"/>
    <property type="evidence" value="ECO:0007669"/>
    <property type="project" value="InterPro"/>
</dbReference>
<sequence>MYAPFTELVSVELEGEGRPRRLSVVIRRVDIIPIASLQSFMKGQDEELAYHAIQALDVVLKHRASYNRDCLPVGRAFFFHDDQVRSIGGGAEVWLGYQQSLRPCQTGLALNIDMAATAMLEASELTDYMYEKIGDVQGRGPTPVQTRILTRALKGVKVKAKHNQFKKAIRSVCRGSPFEEKFMNEAAGKEMTVAEYFLLQYNIKLTNRQLPCIAVGNGKVILPPELCTIAPGQRRSKLTELQTAEMIKTAAQRPDDKARWIDRVVDQKGFGLRVDGRQMEVQARVLQNPRLSYGSPANYDPKASLPFAAAGRGFGSWNLRDVKFLTGSQLGSWGIACFANPRFAEADLTRTQAERGGPSFIKARLPGPRSAEFIDMLNACGVLTPTNPLPPCIMAPRNASPAETMRRTAEAARQTFNRPCQLVLVVLPDTGQQLYKEVKQAGDSMLGIPSQCVVSKKAGIGFPARGRPQYCANVAMKMNAKLDGCNVKLAEPMATLAPPFGPRPFMVLGADVTHPMGGEDMPSIAAVVGSMDASATRYAARVSMQTGRQEIIVDLKSMVGGWGPGVLAGWGG</sequence>
<dbReference type="RefSeq" id="XP_005847187.1">
    <property type="nucleotide sequence ID" value="XM_005847125.1"/>
</dbReference>
<dbReference type="SUPFAM" id="SSF53098">
    <property type="entry name" value="Ribonuclease H-like"/>
    <property type="match status" value="1"/>
</dbReference>
<dbReference type="Gene3D" id="3.30.420.10">
    <property type="entry name" value="Ribonuclease H-like superfamily/Ribonuclease H"/>
    <property type="match status" value="1"/>
</dbReference>
<dbReference type="EMBL" id="GL433846">
    <property type="protein sequence ID" value="EFN55085.1"/>
    <property type="molecule type" value="Genomic_DNA"/>
</dbReference>
<name>E1ZH97_CHLVA</name>
<dbReference type="Gene3D" id="3.40.50.2300">
    <property type="match status" value="1"/>
</dbReference>
<evidence type="ECO:0000313" key="5">
    <source>
        <dbReference type="Proteomes" id="UP000008141"/>
    </source>
</evidence>
<accession>E1ZH97</accession>
<dbReference type="STRING" id="554065.E1ZH97"/>
<dbReference type="OrthoDB" id="10252740at2759"/>